<name>A0A0R0LTW4_9MICR</name>
<protein>
    <submittedName>
        <fullName evidence="1">Uncharacterized protein</fullName>
    </submittedName>
</protein>
<evidence type="ECO:0000313" key="1">
    <source>
        <dbReference type="EMBL" id="KRH92873.1"/>
    </source>
</evidence>
<reference evidence="1 2" key="1">
    <citation type="submission" date="2015-07" db="EMBL/GenBank/DDBJ databases">
        <title>The genome of Pseudoloma neurophilia, a relevant intracellular parasite of the zebrafish.</title>
        <authorList>
            <person name="Ndikumana S."/>
            <person name="Pelin A."/>
            <person name="Sanders J."/>
            <person name="Corradi N."/>
        </authorList>
    </citation>
    <scope>NUCLEOTIDE SEQUENCE [LARGE SCALE GENOMIC DNA]</scope>
    <source>
        <strain evidence="1 2">MK1</strain>
    </source>
</reference>
<feature type="non-terminal residue" evidence="1">
    <location>
        <position position="1"/>
    </location>
</feature>
<organism evidence="1 2">
    <name type="scientific">Pseudoloma neurophilia</name>
    <dbReference type="NCBI Taxonomy" id="146866"/>
    <lineage>
        <taxon>Eukaryota</taxon>
        <taxon>Fungi</taxon>
        <taxon>Fungi incertae sedis</taxon>
        <taxon>Microsporidia</taxon>
        <taxon>Pseudoloma</taxon>
    </lineage>
</organism>
<proteinExistence type="predicted"/>
<gene>
    <name evidence="1" type="ORF">M153_23590002108</name>
</gene>
<evidence type="ECO:0000313" key="2">
    <source>
        <dbReference type="Proteomes" id="UP000051530"/>
    </source>
</evidence>
<keyword evidence="2" id="KW-1185">Reference proteome</keyword>
<dbReference type="VEuPathDB" id="MicrosporidiaDB:M153_23590002108"/>
<accession>A0A0R0LTW4</accession>
<dbReference type="EMBL" id="LGUB01000623">
    <property type="protein sequence ID" value="KRH92873.1"/>
    <property type="molecule type" value="Genomic_DNA"/>
</dbReference>
<dbReference type="AlphaFoldDB" id="A0A0R0LTW4"/>
<sequence>KQPTDTIFAYCDKKNFQVIDMFKYKIETVEDKENFKKSKCATTIKKTKQTSLFSFIKK</sequence>
<comment type="caution">
    <text evidence="1">The sequence shown here is derived from an EMBL/GenBank/DDBJ whole genome shotgun (WGS) entry which is preliminary data.</text>
</comment>
<dbReference type="Proteomes" id="UP000051530">
    <property type="component" value="Unassembled WGS sequence"/>
</dbReference>